<evidence type="ECO:0000313" key="1">
    <source>
        <dbReference type="EMBL" id="EME36238.1"/>
    </source>
</evidence>
<sequence>MQMRFGDIDSYGHANNVIQLQYFEEARVRLSESTLEGVPGVPGGVTFRELVGQRLTVIGRQEVEYLAQLHYRTSEIEVEVWASHIGTSSYVLNYRLQDAGGGTVYAIAQSTTVEIDARTGRPEAFGPEQRAFLEHCSGDPIVFGRRPSETAAHEGSGAQEA</sequence>
<dbReference type="Gene3D" id="3.10.129.10">
    <property type="entry name" value="Hotdog Thioesterase"/>
    <property type="match status" value="1"/>
</dbReference>
<dbReference type="GO" id="GO:0047617">
    <property type="term" value="F:fatty acyl-CoA hydrolase activity"/>
    <property type="evidence" value="ECO:0007669"/>
    <property type="project" value="TreeGrafter"/>
</dbReference>
<proteinExistence type="predicted"/>
<accession>M2XTU6</accession>
<dbReference type="AlphaFoldDB" id="M2XTU6"/>
<dbReference type="Pfam" id="PF13279">
    <property type="entry name" value="4HBT_2"/>
    <property type="match status" value="1"/>
</dbReference>
<comment type="caution">
    <text evidence="1">The sequence shown here is derived from an EMBL/GenBank/DDBJ whole genome shotgun (WGS) entry which is preliminary data.</text>
</comment>
<reference evidence="1 2" key="1">
    <citation type="journal article" date="2014" name="Genome Announc.">
        <title>Draft Genome Sequence of Kocuria palustris PEL.</title>
        <authorList>
            <person name="Sharma G."/>
            <person name="Khatri I."/>
            <person name="Subramanian S."/>
        </authorList>
    </citation>
    <scope>NUCLEOTIDE SEQUENCE [LARGE SCALE GENOMIC DNA]</scope>
    <source>
        <strain evidence="1 2">PEL</strain>
    </source>
</reference>
<dbReference type="PANTHER" id="PTHR31793">
    <property type="entry name" value="4-HYDROXYBENZOYL-COA THIOESTERASE FAMILY MEMBER"/>
    <property type="match status" value="1"/>
</dbReference>
<dbReference type="Proteomes" id="UP000009877">
    <property type="component" value="Unassembled WGS sequence"/>
</dbReference>
<evidence type="ECO:0008006" key="3">
    <source>
        <dbReference type="Google" id="ProtNLM"/>
    </source>
</evidence>
<dbReference type="PANTHER" id="PTHR31793:SF24">
    <property type="entry name" value="LONG-CHAIN ACYL-COA THIOESTERASE FADM"/>
    <property type="match status" value="1"/>
</dbReference>
<gene>
    <name evidence="1" type="ORF">C884_00717</name>
</gene>
<dbReference type="CDD" id="cd00586">
    <property type="entry name" value="4HBT"/>
    <property type="match status" value="1"/>
</dbReference>
<dbReference type="EMBL" id="ANHZ02000017">
    <property type="protein sequence ID" value="EME36238.1"/>
    <property type="molecule type" value="Genomic_DNA"/>
</dbReference>
<keyword evidence="2" id="KW-1185">Reference proteome</keyword>
<dbReference type="SUPFAM" id="SSF54637">
    <property type="entry name" value="Thioesterase/thiol ester dehydrase-isomerase"/>
    <property type="match status" value="1"/>
</dbReference>
<evidence type="ECO:0000313" key="2">
    <source>
        <dbReference type="Proteomes" id="UP000009877"/>
    </source>
</evidence>
<organism evidence="1 2">
    <name type="scientific">Kocuria palustris PEL</name>
    <dbReference type="NCBI Taxonomy" id="1236550"/>
    <lineage>
        <taxon>Bacteria</taxon>
        <taxon>Bacillati</taxon>
        <taxon>Actinomycetota</taxon>
        <taxon>Actinomycetes</taxon>
        <taxon>Micrococcales</taxon>
        <taxon>Micrococcaceae</taxon>
        <taxon>Kocuria</taxon>
    </lineage>
</organism>
<name>M2XTU6_9MICC</name>
<dbReference type="InterPro" id="IPR029069">
    <property type="entry name" value="HotDog_dom_sf"/>
</dbReference>
<dbReference type="STRING" id="71999.KPaMU14_04970"/>
<dbReference type="InterPro" id="IPR050563">
    <property type="entry name" value="4-hydroxybenzoyl-CoA_TE"/>
</dbReference>
<protein>
    <recommendedName>
        <fullName evidence="3">Acyl-CoA thioesterase</fullName>
    </recommendedName>
</protein>